<reference evidence="3" key="2">
    <citation type="submission" date="2022-12" db="EMBL/GenBank/DDBJ databases">
        <authorList>
            <person name="Dechsakulwatana C."/>
            <person name="Rungsihiranrut A."/>
            <person name="Muangchinda C."/>
            <person name="Ningthoujam R."/>
            <person name="Klankeo P."/>
            <person name="Pinyakong O."/>
        </authorList>
    </citation>
    <scope>NUCLEOTIDE SEQUENCE</scope>
    <source>
        <strain evidence="3">TL01-2</strain>
    </source>
</reference>
<feature type="transmembrane region" description="Helical" evidence="1">
    <location>
        <begin position="20"/>
        <end position="40"/>
    </location>
</feature>
<dbReference type="Proteomes" id="UP001269400">
    <property type="component" value="Unassembled WGS sequence"/>
</dbReference>
<evidence type="ECO:0000259" key="2">
    <source>
        <dbReference type="Pfam" id="PF02698"/>
    </source>
</evidence>
<dbReference type="EMBL" id="JAPTGD010000002">
    <property type="protein sequence ID" value="MDU9693572.1"/>
    <property type="molecule type" value="Genomic_DNA"/>
</dbReference>
<dbReference type="GO" id="GO:0043164">
    <property type="term" value="P:Gram-negative-bacterium-type cell wall biogenesis"/>
    <property type="evidence" value="ECO:0007669"/>
    <property type="project" value="TreeGrafter"/>
</dbReference>
<dbReference type="Gene3D" id="3.40.50.620">
    <property type="entry name" value="HUPs"/>
    <property type="match status" value="1"/>
</dbReference>
<accession>A0AAX6NCI4</accession>
<dbReference type="RefSeq" id="WP_316910797.1">
    <property type="nucleotide sequence ID" value="NZ_JAPTGD010000002.1"/>
</dbReference>
<reference evidence="3" key="1">
    <citation type="journal article" date="2022" name="J Environ Chem Eng">
        <title>Biodegradation of petroleum oil using a constructed nonpathogenic and heavy metal-tolerant bacterial consortium isolated from marine sponges.</title>
        <authorList>
            <person name="Dechsakulwatana C."/>
            <person name="Rungsihiranrut A."/>
            <person name="Muangchinda C."/>
            <person name="Ningthoujam R."/>
            <person name="Klankeo P."/>
            <person name="Pinyakong O."/>
        </authorList>
    </citation>
    <scope>NUCLEOTIDE SEQUENCE</scope>
    <source>
        <strain evidence="3">TL01-2</strain>
    </source>
</reference>
<dbReference type="PANTHER" id="PTHR30336:SF4">
    <property type="entry name" value="ENVELOPE BIOGENESIS FACTOR ELYC"/>
    <property type="match status" value="1"/>
</dbReference>
<dbReference type="InterPro" id="IPR003848">
    <property type="entry name" value="DUF218"/>
</dbReference>
<keyword evidence="1" id="KW-1133">Transmembrane helix</keyword>
<dbReference type="GO" id="GO:0000270">
    <property type="term" value="P:peptidoglycan metabolic process"/>
    <property type="evidence" value="ECO:0007669"/>
    <property type="project" value="TreeGrafter"/>
</dbReference>
<dbReference type="InterPro" id="IPR014729">
    <property type="entry name" value="Rossmann-like_a/b/a_fold"/>
</dbReference>
<feature type="domain" description="DUF218" evidence="2">
    <location>
        <begin position="52"/>
        <end position="138"/>
    </location>
</feature>
<evidence type="ECO:0000256" key="1">
    <source>
        <dbReference type="SAM" id="Phobius"/>
    </source>
</evidence>
<dbReference type="CDD" id="cd06259">
    <property type="entry name" value="YdcF-like"/>
    <property type="match status" value="1"/>
</dbReference>
<evidence type="ECO:0000313" key="4">
    <source>
        <dbReference type="Proteomes" id="UP001269400"/>
    </source>
</evidence>
<comment type="caution">
    <text evidence="3">The sequence shown here is derived from an EMBL/GenBank/DDBJ whole genome shotgun (WGS) entry which is preliminary data.</text>
</comment>
<dbReference type="GO" id="GO:0005886">
    <property type="term" value="C:plasma membrane"/>
    <property type="evidence" value="ECO:0007669"/>
    <property type="project" value="TreeGrafter"/>
</dbReference>
<proteinExistence type="predicted"/>
<organism evidence="3 4">
    <name type="scientific">Priestia aryabhattai</name>
    <name type="common">Bacillus aryabhattai</name>
    <dbReference type="NCBI Taxonomy" id="412384"/>
    <lineage>
        <taxon>Bacteria</taxon>
        <taxon>Bacillati</taxon>
        <taxon>Bacillota</taxon>
        <taxon>Bacilli</taxon>
        <taxon>Bacillales</taxon>
        <taxon>Bacillaceae</taxon>
        <taxon>Priestia</taxon>
    </lineage>
</organism>
<name>A0AAX6NCI4_PRIAR</name>
<protein>
    <submittedName>
        <fullName evidence="3">YdcF family protein</fullName>
    </submittedName>
</protein>
<evidence type="ECO:0000313" key="3">
    <source>
        <dbReference type="EMBL" id="MDU9693572.1"/>
    </source>
</evidence>
<sequence>MFSNTIFYIKKRLHPILLKIALSLFTLGIAYIGFLQINIIRYAKTEIPSNADYIIVLGTRVDGTKPSASLTYRIDKAAMYLLHNPYTIAIASGGKGPNEGISEAEAIKEALIAKGIGEERITLEDRSTRTTENISFSKN</sequence>
<dbReference type="InterPro" id="IPR051599">
    <property type="entry name" value="Cell_Envelope_Assoc"/>
</dbReference>
<keyword evidence="1" id="KW-0812">Transmembrane</keyword>
<dbReference type="PANTHER" id="PTHR30336">
    <property type="entry name" value="INNER MEMBRANE PROTEIN, PROBABLE PERMEASE"/>
    <property type="match status" value="1"/>
</dbReference>
<keyword evidence="1" id="KW-0472">Membrane</keyword>
<dbReference type="AlphaFoldDB" id="A0AAX6NCI4"/>
<gene>
    <name evidence="3" type="ORF">O0Q50_20560</name>
</gene>
<dbReference type="Pfam" id="PF02698">
    <property type="entry name" value="DUF218"/>
    <property type="match status" value="1"/>
</dbReference>